<evidence type="ECO:0000256" key="3">
    <source>
        <dbReference type="ARBA" id="ARBA00004931"/>
    </source>
</evidence>
<organism evidence="18 19">
    <name type="scientific">Streptomyces hebeiensis</name>
    <dbReference type="NCBI Taxonomy" id="229486"/>
    <lineage>
        <taxon>Bacteria</taxon>
        <taxon>Bacillati</taxon>
        <taxon>Actinomycetota</taxon>
        <taxon>Actinomycetes</taxon>
        <taxon>Kitasatosporales</taxon>
        <taxon>Streptomycetaceae</taxon>
        <taxon>Streptomyces</taxon>
    </lineage>
</organism>
<dbReference type="Gene3D" id="3.30.470.10">
    <property type="match status" value="1"/>
</dbReference>
<evidence type="ECO:0000256" key="9">
    <source>
        <dbReference type="ARBA" id="ARBA00022898"/>
    </source>
</evidence>
<comment type="pathway">
    <text evidence="3">Amino-acid biosynthesis; L-valine biosynthesis; L-valine from pyruvate: step 4/4.</text>
</comment>
<comment type="cofactor">
    <cofactor evidence="1 15">
        <name>pyridoxal 5'-phosphate</name>
        <dbReference type="ChEBI" id="CHEBI:597326"/>
    </cofactor>
</comment>
<evidence type="ECO:0000256" key="8">
    <source>
        <dbReference type="ARBA" id="ARBA00022679"/>
    </source>
</evidence>
<evidence type="ECO:0000256" key="12">
    <source>
        <dbReference type="ARBA" id="ARBA00048798"/>
    </source>
</evidence>
<feature type="region of interest" description="Disordered" evidence="17">
    <location>
        <begin position="1"/>
        <end position="29"/>
    </location>
</feature>
<keyword evidence="10 16" id="KW-0100">Branched-chain amino acid biosynthesis</keyword>
<protein>
    <recommendedName>
        <fullName evidence="16">Branched-chain-amino-acid aminotransferase</fullName>
        <ecNumber evidence="16">2.6.1.42</ecNumber>
    </recommendedName>
</protein>
<dbReference type="CDD" id="cd01557">
    <property type="entry name" value="BCAT_beta_family"/>
    <property type="match status" value="1"/>
</dbReference>
<gene>
    <name evidence="18" type="ORF">GCM10009654_62500</name>
</gene>
<comment type="catalytic activity">
    <reaction evidence="11 16">
        <text>L-valine + 2-oxoglutarate = 3-methyl-2-oxobutanoate + L-glutamate</text>
        <dbReference type="Rhea" id="RHEA:24813"/>
        <dbReference type="ChEBI" id="CHEBI:11851"/>
        <dbReference type="ChEBI" id="CHEBI:16810"/>
        <dbReference type="ChEBI" id="CHEBI:29985"/>
        <dbReference type="ChEBI" id="CHEBI:57762"/>
        <dbReference type="EC" id="2.6.1.42"/>
    </reaction>
</comment>
<dbReference type="PANTHER" id="PTHR11825:SF44">
    <property type="entry name" value="BRANCHED-CHAIN-AMINO-ACID AMINOTRANSFERASE"/>
    <property type="match status" value="1"/>
</dbReference>
<evidence type="ECO:0000313" key="18">
    <source>
        <dbReference type="EMBL" id="GAA1197076.1"/>
    </source>
</evidence>
<dbReference type="PANTHER" id="PTHR11825">
    <property type="entry name" value="SUBGROUP IIII AMINOTRANSFERASE"/>
    <property type="match status" value="1"/>
</dbReference>
<evidence type="ECO:0000256" key="14">
    <source>
        <dbReference type="RuleBase" id="RU004106"/>
    </source>
</evidence>
<dbReference type="InterPro" id="IPR005786">
    <property type="entry name" value="B_amino_transII"/>
</dbReference>
<name>A0ABN1V9F5_9ACTN</name>
<dbReference type="PROSITE" id="PS00770">
    <property type="entry name" value="AA_TRANSFER_CLASS_4"/>
    <property type="match status" value="1"/>
</dbReference>
<evidence type="ECO:0000256" key="10">
    <source>
        <dbReference type="ARBA" id="ARBA00023304"/>
    </source>
</evidence>
<evidence type="ECO:0000256" key="6">
    <source>
        <dbReference type="ARBA" id="ARBA00022576"/>
    </source>
</evidence>
<keyword evidence="8 16" id="KW-0808">Transferase</keyword>
<evidence type="ECO:0000256" key="17">
    <source>
        <dbReference type="SAM" id="MobiDB-lite"/>
    </source>
</evidence>
<dbReference type="Pfam" id="PF01063">
    <property type="entry name" value="Aminotran_4"/>
    <property type="match status" value="1"/>
</dbReference>
<dbReference type="NCBIfam" id="TIGR01123">
    <property type="entry name" value="ilvE_II"/>
    <property type="match status" value="1"/>
</dbReference>
<evidence type="ECO:0000256" key="2">
    <source>
        <dbReference type="ARBA" id="ARBA00004824"/>
    </source>
</evidence>
<evidence type="ECO:0000256" key="4">
    <source>
        <dbReference type="ARBA" id="ARBA00005072"/>
    </source>
</evidence>
<comment type="pathway">
    <text evidence="2">Amino-acid biosynthesis; L-isoleucine biosynthesis; L-isoleucine from 2-oxobutanoate: step 4/4.</text>
</comment>
<dbReference type="Proteomes" id="UP001501371">
    <property type="component" value="Unassembled WGS sequence"/>
</dbReference>
<evidence type="ECO:0000256" key="11">
    <source>
        <dbReference type="ARBA" id="ARBA00048212"/>
    </source>
</evidence>
<evidence type="ECO:0000256" key="7">
    <source>
        <dbReference type="ARBA" id="ARBA00022605"/>
    </source>
</evidence>
<comment type="catalytic activity">
    <reaction evidence="12 16">
        <text>L-isoleucine + 2-oxoglutarate = (S)-3-methyl-2-oxopentanoate + L-glutamate</text>
        <dbReference type="Rhea" id="RHEA:24801"/>
        <dbReference type="ChEBI" id="CHEBI:16810"/>
        <dbReference type="ChEBI" id="CHEBI:29985"/>
        <dbReference type="ChEBI" id="CHEBI:35146"/>
        <dbReference type="ChEBI" id="CHEBI:58045"/>
        <dbReference type="EC" id="2.6.1.42"/>
    </reaction>
</comment>
<dbReference type="InterPro" id="IPR033939">
    <property type="entry name" value="BCAT_family"/>
</dbReference>
<keyword evidence="19" id="KW-1185">Reference proteome</keyword>
<evidence type="ECO:0000256" key="16">
    <source>
        <dbReference type="RuleBase" id="RU004517"/>
    </source>
</evidence>
<dbReference type="EMBL" id="BAAAKV010000086">
    <property type="protein sequence ID" value="GAA1197076.1"/>
    <property type="molecule type" value="Genomic_DNA"/>
</dbReference>
<dbReference type="Gene3D" id="3.20.10.10">
    <property type="entry name" value="D-amino Acid Aminotransferase, subunit A, domain 2"/>
    <property type="match status" value="1"/>
</dbReference>
<comment type="pathway">
    <text evidence="4">Amino-acid biosynthesis; L-leucine biosynthesis; L-leucine from 3-methyl-2-oxobutanoate: step 4/4.</text>
</comment>
<evidence type="ECO:0000256" key="1">
    <source>
        <dbReference type="ARBA" id="ARBA00001933"/>
    </source>
</evidence>
<comment type="similarity">
    <text evidence="5 14">Belongs to the class-IV pyridoxal-phosphate-dependent aminotransferase family.</text>
</comment>
<evidence type="ECO:0000256" key="5">
    <source>
        <dbReference type="ARBA" id="ARBA00009320"/>
    </source>
</evidence>
<reference evidence="18 19" key="1">
    <citation type="journal article" date="2019" name="Int. J. Syst. Evol. Microbiol.">
        <title>The Global Catalogue of Microorganisms (GCM) 10K type strain sequencing project: providing services to taxonomists for standard genome sequencing and annotation.</title>
        <authorList>
            <consortium name="The Broad Institute Genomics Platform"/>
            <consortium name="The Broad Institute Genome Sequencing Center for Infectious Disease"/>
            <person name="Wu L."/>
            <person name="Ma J."/>
        </authorList>
    </citation>
    <scope>NUCLEOTIDE SEQUENCE [LARGE SCALE GENOMIC DNA]</scope>
    <source>
        <strain evidence="18 19">JCM 12696</strain>
    </source>
</reference>
<accession>A0ABN1V9F5</accession>
<dbReference type="GO" id="GO:0008483">
    <property type="term" value="F:transaminase activity"/>
    <property type="evidence" value="ECO:0007669"/>
    <property type="project" value="UniProtKB-KW"/>
</dbReference>
<dbReference type="RefSeq" id="WP_344284103.1">
    <property type="nucleotide sequence ID" value="NZ_BAAAKV010000086.1"/>
</dbReference>
<keyword evidence="9 15" id="KW-0663">Pyridoxal phosphate</keyword>
<dbReference type="SUPFAM" id="SSF56752">
    <property type="entry name" value="D-aminoacid aminotransferase-like PLP-dependent enzymes"/>
    <property type="match status" value="1"/>
</dbReference>
<sequence length="387" mass="41690">MTTTTPTATPATAAASPGSPAATTPAAGPAIELKPSAHPLSVAEREAILADPGFGRHFTDHMVTIRWTEGRGWHDAELVPYGPLSIDPANMTLHYAQEIFEGLKAYRRPDGSVATFRPDANARRFRSSARRLAMPELPEELFIAACDALVQQDKDWVPPHGGEESLYLRPFMFATEVGLGVRPANSYLFMVIASPAGAYFPGGVKPVSVWLSENYVRAVPGGMGFAKTGGNYAASLLAQAEAAEKGCDQVVWLDALEHRWVEEMGGMNLYFVYGDRIVTPELTGSLLAGVTRDSLLKLADDLGYTSEEGRVSTEQWRRDTENGTLTEVFACGTAAVITPVGLVKTANGEWTQSGGRPGEVTMKLRKALLDIQTGAVADEHGWMHELG</sequence>
<comment type="caution">
    <text evidence="18">The sequence shown here is derived from an EMBL/GenBank/DDBJ whole genome shotgun (WGS) entry which is preliminary data.</text>
</comment>
<comment type="catalytic activity">
    <reaction evidence="13 16">
        <text>L-leucine + 2-oxoglutarate = 4-methyl-2-oxopentanoate + L-glutamate</text>
        <dbReference type="Rhea" id="RHEA:18321"/>
        <dbReference type="ChEBI" id="CHEBI:16810"/>
        <dbReference type="ChEBI" id="CHEBI:17865"/>
        <dbReference type="ChEBI" id="CHEBI:29985"/>
        <dbReference type="ChEBI" id="CHEBI:57427"/>
        <dbReference type="EC" id="2.6.1.42"/>
    </reaction>
</comment>
<dbReference type="InterPro" id="IPR043131">
    <property type="entry name" value="BCAT-like_N"/>
</dbReference>
<dbReference type="PIRSF" id="PIRSF006468">
    <property type="entry name" value="BCAT1"/>
    <property type="match status" value="1"/>
</dbReference>
<dbReference type="EC" id="2.6.1.42" evidence="16"/>
<dbReference type="InterPro" id="IPR001544">
    <property type="entry name" value="Aminotrans_IV"/>
</dbReference>
<evidence type="ECO:0000256" key="13">
    <source>
        <dbReference type="ARBA" id="ARBA00049229"/>
    </source>
</evidence>
<dbReference type="NCBIfam" id="NF009897">
    <property type="entry name" value="PRK13357.1"/>
    <property type="match status" value="1"/>
</dbReference>
<dbReference type="InterPro" id="IPR036038">
    <property type="entry name" value="Aminotransferase-like"/>
</dbReference>
<proteinExistence type="inferred from homology"/>
<keyword evidence="6 16" id="KW-0032">Aminotransferase</keyword>
<evidence type="ECO:0000313" key="19">
    <source>
        <dbReference type="Proteomes" id="UP001501371"/>
    </source>
</evidence>
<dbReference type="InterPro" id="IPR018300">
    <property type="entry name" value="Aminotrans_IV_CS"/>
</dbReference>
<dbReference type="InterPro" id="IPR043132">
    <property type="entry name" value="BCAT-like_C"/>
</dbReference>
<evidence type="ECO:0000256" key="15">
    <source>
        <dbReference type="RuleBase" id="RU004516"/>
    </source>
</evidence>
<keyword evidence="7 16" id="KW-0028">Amino-acid biosynthesis</keyword>